<sequence length="130" mass="14699">SNDHRIRTDGQSGLKQLRHDTEGTKNYFGSTHIDYSAAGIHDHSDYINTLGMGEVRFTISAVINGVEFRTRHLDFKTVRPSTTNTSFGAVEDIQFPDVPPEVTSKATVQVSNDFFFSIFKKKKVKSFKQR</sequence>
<evidence type="ECO:0000313" key="1">
    <source>
        <dbReference type="EMBL" id="CAL1549151.1"/>
    </source>
</evidence>
<protein>
    <submittedName>
        <fullName evidence="1">Uncharacterized protein</fullName>
    </submittedName>
</protein>
<dbReference type="AlphaFoldDB" id="A0AAV2IPQ6"/>
<organism evidence="1 2">
    <name type="scientific">Lymnaea stagnalis</name>
    <name type="common">Great pond snail</name>
    <name type="synonym">Helix stagnalis</name>
    <dbReference type="NCBI Taxonomy" id="6523"/>
    <lineage>
        <taxon>Eukaryota</taxon>
        <taxon>Metazoa</taxon>
        <taxon>Spiralia</taxon>
        <taxon>Lophotrochozoa</taxon>
        <taxon>Mollusca</taxon>
        <taxon>Gastropoda</taxon>
        <taxon>Heterobranchia</taxon>
        <taxon>Euthyneura</taxon>
        <taxon>Panpulmonata</taxon>
        <taxon>Hygrophila</taxon>
        <taxon>Lymnaeoidea</taxon>
        <taxon>Lymnaeidae</taxon>
        <taxon>Lymnaea</taxon>
    </lineage>
</organism>
<evidence type="ECO:0000313" key="2">
    <source>
        <dbReference type="Proteomes" id="UP001497497"/>
    </source>
</evidence>
<gene>
    <name evidence="1" type="ORF">GSLYS_00022468001</name>
</gene>
<accession>A0AAV2IPQ6</accession>
<reference evidence="1 2" key="1">
    <citation type="submission" date="2024-04" db="EMBL/GenBank/DDBJ databases">
        <authorList>
            <consortium name="Genoscope - CEA"/>
            <person name="William W."/>
        </authorList>
    </citation>
    <scope>NUCLEOTIDE SEQUENCE [LARGE SCALE GENOMIC DNA]</scope>
</reference>
<dbReference type="Proteomes" id="UP001497497">
    <property type="component" value="Unassembled WGS sequence"/>
</dbReference>
<keyword evidence="2" id="KW-1185">Reference proteome</keyword>
<feature type="non-terminal residue" evidence="1">
    <location>
        <position position="1"/>
    </location>
</feature>
<proteinExistence type="predicted"/>
<comment type="caution">
    <text evidence="1">The sequence shown here is derived from an EMBL/GenBank/DDBJ whole genome shotgun (WGS) entry which is preliminary data.</text>
</comment>
<name>A0AAV2IPQ6_LYMST</name>
<dbReference type="EMBL" id="CAXITT010005552">
    <property type="protein sequence ID" value="CAL1549151.1"/>
    <property type="molecule type" value="Genomic_DNA"/>
</dbReference>